<name>A0ABU3A5U9_9GAMM</name>
<evidence type="ECO:0000256" key="1">
    <source>
        <dbReference type="SAM" id="SignalP"/>
    </source>
</evidence>
<feature type="domain" description="PKD/Chitinase" evidence="2">
    <location>
        <begin position="134"/>
        <end position="223"/>
    </location>
</feature>
<keyword evidence="1" id="KW-0732">Signal</keyword>
<dbReference type="Gene3D" id="2.60.40.3010">
    <property type="match status" value="2"/>
</dbReference>
<comment type="caution">
    <text evidence="3">The sequence shown here is derived from an EMBL/GenBank/DDBJ whole genome shotgun (WGS) entry which is preliminary data.</text>
</comment>
<dbReference type="InterPro" id="IPR022409">
    <property type="entry name" value="PKD/Chitinase_dom"/>
</dbReference>
<dbReference type="Gene3D" id="2.60.40.10">
    <property type="entry name" value="Immunoglobulins"/>
    <property type="match status" value="1"/>
</dbReference>
<feature type="domain" description="PKD/Chitinase" evidence="2">
    <location>
        <begin position="42"/>
        <end position="129"/>
    </location>
</feature>
<dbReference type="PANTHER" id="PTHR46182">
    <property type="entry name" value="FI19480P1"/>
    <property type="match status" value="1"/>
</dbReference>
<accession>A0ABU3A5U9</accession>
<proteinExistence type="predicted"/>
<dbReference type="Pfam" id="PF22352">
    <property type="entry name" value="K319L-like_PKD"/>
    <property type="match status" value="3"/>
</dbReference>
<dbReference type="InterPro" id="IPR035986">
    <property type="entry name" value="PKD_dom_sf"/>
</dbReference>
<feature type="signal peptide" evidence="1">
    <location>
        <begin position="1"/>
        <end position="19"/>
    </location>
</feature>
<feature type="domain" description="PKD/Chitinase" evidence="2">
    <location>
        <begin position="228"/>
        <end position="317"/>
    </location>
</feature>
<protein>
    <recommendedName>
        <fullName evidence="2">PKD/Chitinase domain-containing protein</fullName>
    </recommendedName>
</protein>
<sequence>MSKFHLYLITVFLSALLSACGGGGSGSANTTKPIQNISPVADAGIAQTIDELVEVSLIGSGTDVDGNIVSYSWSQTAGTVVELTNSDRSTATFVAPDITSDEILTFQLTVTDNDGGTANDTVDISITRVNQLPVADAGVDQTIDELVEVSLIGSGTDADGSITTYSWSQTAGTVVELTNSDTSIATFVAPDITSDEILTFQLIVTDNDGVIASDAVDITVIHLNQLPVANAGDNKSVQKGTIISLNGTNSLDPEGETITYAWSLVSSGTNVSIQNPSSEQPQITIPIVLADEKLLFQLIVNDGNKDSLPDIVEITVLKGCNDGYINSAWFCGDEEAEQVLQGNATVQLPLDIYPLPAEFGLRWRIIQALRLLGYEKHGINTGETVDSTKLREIDEKLAAIEPVIATKSDKLPNYMDISGPNFADNLSQTFAAHLFSSIFDLINSGITQYQKHTNECLIANLVPQMCGALIDMGVSSGSCKNNPVFLDEIIIQTPELFSFDSQKRSAIRADEHPYDETVSSTFSYVSVLIHEMVHDLDARSGDSEYMHPIYDRKEVCSDKLIDYMNSSINPFVFASEDYGNQDVKDFVSRYASGLGNANNSYRSWEDVAESITSYILLPEYFRDRMQHSELLQNKYNWVRDVVFNGIEFTNPYLNSTDYKVSGTTSEFYTENELSRFSITDIKVLN</sequence>
<evidence type="ECO:0000313" key="4">
    <source>
        <dbReference type="Proteomes" id="UP001266357"/>
    </source>
</evidence>
<dbReference type="EMBL" id="JAVRIF010000010">
    <property type="protein sequence ID" value="MDT0604922.1"/>
    <property type="molecule type" value="Genomic_DNA"/>
</dbReference>
<keyword evidence="4" id="KW-1185">Reference proteome</keyword>
<dbReference type="PROSITE" id="PS51257">
    <property type="entry name" value="PROKAR_LIPOPROTEIN"/>
    <property type="match status" value="1"/>
</dbReference>
<dbReference type="SUPFAM" id="SSF49299">
    <property type="entry name" value="PKD domain"/>
    <property type="match status" value="2"/>
</dbReference>
<dbReference type="RefSeq" id="WP_311583875.1">
    <property type="nucleotide sequence ID" value="NZ_JAVRIF010000010.1"/>
</dbReference>
<organism evidence="3 4">
    <name type="scientific">Thalassotalea castellviae</name>
    <dbReference type="NCBI Taxonomy" id="3075612"/>
    <lineage>
        <taxon>Bacteria</taxon>
        <taxon>Pseudomonadati</taxon>
        <taxon>Pseudomonadota</taxon>
        <taxon>Gammaproteobacteria</taxon>
        <taxon>Alteromonadales</taxon>
        <taxon>Colwelliaceae</taxon>
        <taxon>Thalassotalea</taxon>
    </lineage>
</organism>
<feature type="chain" id="PRO_5046746376" description="PKD/Chitinase domain-containing protein" evidence="1">
    <location>
        <begin position="20"/>
        <end position="685"/>
    </location>
</feature>
<dbReference type="InterPro" id="IPR013783">
    <property type="entry name" value="Ig-like_fold"/>
</dbReference>
<reference evidence="3 4" key="1">
    <citation type="submission" date="2023-09" db="EMBL/GenBank/DDBJ databases">
        <authorList>
            <person name="Rey-Velasco X."/>
        </authorList>
    </citation>
    <scope>NUCLEOTIDE SEQUENCE [LARGE SCALE GENOMIC DNA]</scope>
    <source>
        <strain evidence="3 4">W431</strain>
    </source>
</reference>
<evidence type="ECO:0000259" key="2">
    <source>
        <dbReference type="SMART" id="SM00089"/>
    </source>
</evidence>
<dbReference type="Proteomes" id="UP001266357">
    <property type="component" value="Unassembled WGS sequence"/>
</dbReference>
<dbReference type="PANTHER" id="PTHR46182:SF2">
    <property type="entry name" value="FI19480P1"/>
    <property type="match status" value="1"/>
</dbReference>
<gene>
    <name evidence="3" type="ORF">RM573_15070</name>
</gene>
<dbReference type="SMART" id="SM00089">
    <property type="entry name" value="PKD"/>
    <property type="match status" value="3"/>
</dbReference>
<dbReference type="InterPro" id="IPR029865">
    <property type="entry name" value="KIAA0319-like"/>
</dbReference>
<evidence type="ECO:0000313" key="3">
    <source>
        <dbReference type="EMBL" id="MDT0604922.1"/>
    </source>
</evidence>